<dbReference type="InterPro" id="IPR052340">
    <property type="entry name" value="RNase_Y/CdgJ"/>
</dbReference>
<protein>
    <submittedName>
        <fullName evidence="2">EAL and modified HD-GYP domain-containing signal transduction protein</fullName>
    </submittedName>
</protein>
<sequence>MSNLDRLELNREVMLRLIKGLIEGEELNEIAQIISLDPNLSARLLKFINSPFFGLRKEIKSIVQTVAYLGYKNLKDYIFVLLTSSFLKTKSRDEMKNTIKFAYLLRGLAEKLLPEHSDEAYMVGILDPVKDEIGEEIREILEKAGVSEYVINGLLDDNSKLGKIKRLGKKLMELCGDLTSGKNVNIPEEFSMFTKEELVEICLSAEDKAQNILSTL</sequence>
<dbReference type="Proteomes" id="UP001157911">
    <property type="component" value="Unassembled WGS sequence"/>
</dbReference>
<name>A0ABY1NKB1_9BACT</name>
<keyword evidence="3" id="KW-1185">Reference proteome</keyword>
<gene>
    <name evidence="2" type="ORF">SAMN06265339_0967</name>
</gene>
<dbReference type="Pfam" id="PF08668">
    <property type="entry name" value="HDOD"/>
    <property type="match status" value="1"/>
</dbReference>
<accession>A0ABY1NKB1</accession>
<dbReference type="PROSITE" id="PS51833">
    <property type="entry name" value="HDOD"/>
    <property type="match status" value="1"/>
</dbReference>
<reference evidence="2 3" key="1">
    <citation type="submission" date="2017-05" db="EMBL/GenBank/DDBJ databases">
        <authorList>
            <person name="Varghese N."/>
            <person name="Submissions S."/>
        </authorList>
    </citation>
    <scope>NUCLEOTIDE SEQUENCE [LARGE SCALE GENOMIC DNA]</scope>
    <source>
        <strain evidence="2 3">DSM 15522</strain>
    </source>
</reference>
<evidence type="ECO:0000313" key="3">
    <source>
        <dbReference type="Proteomes" id="UP001157911"/>
    </source>
</evidence>
<dbReference type="RefSeq" id="WP_283400447.1">
    <property type="nucleotide sequence ID" value="NZ_FXUB01000002.1"/>
</dbReference>
<evidence type="ECO:0000313" key="2">
    <source>
        <dbReference type="EMBL" id="SMP11775.1"/>
    </source>
</evidence>
<comment type="caution">
    <text evidence="2">The sequence shown here is derived from an EMBL/GenBank/DDBJ whole genome shotgun (WGS) entry which is preliminary data.</text>
</comment>
<dbReference type="PANTHER" id="PTHR33525">
    <property type="match status" value="1"/>
</dbReference>
<dbReference type="InterPro" id="IPR013976">
    <property type="entry name" value="HDOD"/>
</dbReference>
<organism evidence="2 3">
    <name type="scientific">Desulfurobacterium pacificum</name>
    <dbReference type="NCBI Taxonomy" id="240166"/>
    <lineage>
        <taxon>Bacteria</taxon>
        <taxon>Pseudomonadati</taxon>
        <taxon>Aquificota</taxon>
        <taxon>Aquificia</taxon>
        <taxon>Desulfurobacteriales</taxon>
        <taxon>Desulfurobacteriaceae</taxon>
        <taxon>Desulfurobacterium</taxon>
    </lineage>
</organism>
<proteinExistence type="predicted"/>
<dbReference type="Gene3D" id="1.10.3210.10">
    <property type="entry name" value="Hypothetical protein af1432"/>
    <property type="match status" value="1"/>
</dbReference>
<dbReference type="PANTHER" id="PTHR33525:SF4">
    <property type="entry name" value="CYCLIC DI-GMP PHOSPHODIESTERASE CDGJ"/>
    <property type="match status" value="1"/>
</dbReference>
<feature type="domain" description="HDOD" evidence="1">
    <location>
        <begin position="7"/>
        <end position="200"/>
    </location>
</feature>
<evidence type="ECO:0000259" key="1">
    <source>
        <dbReference type="PROSITE" id="PS51833"/>
    </source>
</evidence>
<dbReference type="SUPFAM" id="SSF109604">
    <property type="entry name" value="HD-domain/PDEase-like"/>
    <property type="match status" value="1"/>
</dbReference>
<dbReference type="EMBL" id="FXUB01000002">
    <property type="protein sequence ID" value="SMP11775.1"/>
    <property type="molecule type" value="Genomic_DNA"/>
</dbReference>